<keyword evidence="1" id="KW-1133">Transmembrane helix</keyword>
<proteinExistence type="predicted"/>
<evidence type="ECO:0000313" key="2">
    <source>
        <dbReference type="EMBL" id="PKI46925.1"/>
    </source>
</evidence>
<protein>
    <submittedName>
        <fullName evidence="2">Uncharacterized protein</fullName>
    </submittedName>
</protein>
<comment type="caution">
    <text evidence="2">The sequence shown here is derived from an EMBL/GenBank/DDBJ whole genome shotgun (WGS) entry which is preliminary data.</text>
</comment>
<gene>
    <name evidence="2" type="ORF">CRG98_032736</name>
</gene>
<reference evidence="2 3" key="1">
    <citation type="submission" date="2017-11" db="EMBL/GenBank/DDBJ databases">
        <title>De-novo sequencing of pomegranate (Punica granatum L.) genome.</title>
        <authorList>
            <person name="Akparov Z."/>
            <person name="Amiraslanov A."/>
            <person name="Hajiyeva S."/>
            <person name="Abbasov M."/>
            <person name="Kaur K."/>
            <person name="Hamwieh A."/>
            <person name="Solovyev V."/>
            <person name="Salamov A."/>
            <person name="Braich B."/>
            <person name="Kosarev P."/>
            <person name="Mahmoud A."/>
            <person name="Hajiyev E."/>
            <person name="Babayeva S."/>
            <person name="Izzatullayeva V."/>
            <person name="Mammadov A."/>
            <person name="Mammadov A."/>
            <person name="Sharifova S."/>
            <person name="Ojaghi J."/>
            <person name="Eynullazada K."/>
            <person name="Bayramov B."/>
            <person name="Abdulazimova A."/>
            <person name="Shahmuradov I."/>
        </authorList>
    </citation>
    <scope>NUCLEOTIDE SEQUENCE [LARGE SCALE GENOMIC DNA]</scope>
    <source>
        <strain evidence="3">cv. AG2017</strain>
        <tissue evidence="2">Leaf</tissue>
    </source>
</reference>
<dbReference type="Proteomes" id="UP000233551">
    <property type="component" value="Unassembled WGS sequence"/>
</dbReference>
<accession>A0A2I0ISE7</accession>
<organism evidence="2 3">
    <name type="scientific">Punica granatum</name>
    <name type="common">Pomegranate</name>
    <dbReference type="NCBI Taxonomy" id="22663"/>
    <lineage>
        <taxon>Eukaryota</taxon>
        <taxon>Viridiplantae</taxon>
        <taxon>Streptophyta</taxon>
        <taxon>Embryophyta</taxon>
        <taxon>Tracheophyta</taxon>
        <taxon>Spermatophyta</taxon>
        <taxon>Magnoliopsida</taxon>
        <taxon>eudicotyledons</taxon>
        <taxon>Gunneridae</taxon>
        <taxon>Pentapetalae</taxon>
        <taxon>rosids</taxon>
        <taxon>malvids</taxon>
        <taxon>Myrtales</taxon>
        <taxon>Lythraceae</taxon>
        <taxon>Punica</taxon>
    </lineage>
</organism>
<keyword evidence="3" id="KW-1185">Reference proteome</keyword>
<sequence>MLGRCFRTRRLKARTVGSSLIPRQFHARRLIATLEVPKISEILFSKLGFVSAERLRRVLGLGGGWALVAERFRVGFLLGPVSAVLSWASVWAVRRIEAGVLVADSIAVMAWIWAGLGLKLGFGLEMFIDQARVEAIGRQMIIQSTSASSIRHLPIPAPWCKPTPTLTTDTNPTSRRVRVLTPPCVGWDFALRPFRLKVS</sequence>
<keyword evidence="1" id="KW-0812">Transmembrane</keyword>
<feature type="transmembrane region" description="Helical" evidence="1">
    <location>
        <begin position="74"/>
        <end position="93"/>
    </location>
</feature>
<evidence type="ECO:0000313" key="3">
    <source>
        <dbReference type="Proteomes" id="UP000233551"/>
    </source>
</evidence>
<dbReference type="AlphaFoldDB" id="A0A2I0ISE7"/>
<name>A0A2I0ISE7_PUNGR</name>
<evidence type="ECO:0000256" key="1">
    <source>
        <dbReference type="SAM" id="Phobius"/>
    </source>
</evidence>
<feature type="transmembrane region" description="Helical" evidence="1">
    <location>
        <begin position="99"/>
        <end position="122"/>
    </location>
</feature>
<keyword evidence="1" id="KW-0472">Membrane</keyword>
<dbReference type="EMBL" id="PGOL01002564">
    <property type="protein sequence ID" value="PKI46925.1"/>
    <property type="molecule type" value="Genomic_DNA"/>
</dbReference>